<evidence type="ECO:0000256" key="1">
    <source>
        <dbReference type="SAM" id="MobiDB-lite"/>
    </source>
</evidence>
<protein>
    <submittedName>
        <fullName evidence="2">Uncharacterized protein</fullName>
    </submittedName>
</protein>
<evidence type="ECO:0000313" key="2">
    <source>
        <dbReference type="EMBL" id="GBN17550.1"/>
    </source>
</evidence>
<proteinExistence type="predicted"/>
<gene>
    <name evidence="2" type="ORF">AVEN_187305_1</name>
</gene>
<evidence type="ECO:0000313" key="3">
    <source>
        <dbReference type="Proteomes" id="UP000499080"/>
    </source>
</evidence>
<reference evidence="2 3" key="1">
    <citation type="journal article" date="2019" name="Sci. Rep.">
        <title>Orb-weaving spider Araneus ventricosus genome elucidates the spidroin gene catalogue.</title>
        <authorList>
            <person name="Kono N."/>
            <person name="Nakamura H."/>
            <person name="Ohtoshi R."/>
            <person name="Moran D.A.P."/>
            <person name="Shinohara A."/>
            <person name="Yoshida Y."/>
            <person name="Fujiwara M."/>
            <person name="Mori M."/>
            <person name="Tomita M."/>
            <person name="Arakawa K."/>
        </authorList>
    </citation>
    <scope>NUCLEOTIDE SEQUENCE [LARGE SCALE GENOMIC DNA]</scope>
</reference>
<organism evidence="2 3">
    <name type="scientific">Araneus ventricosus</name>
    <name type="common">Orbweaver spider</name>
    <name type="synonym">Epeira ventricosa</name>
    <dbReference type="NCBI Taxonomy" id="182803"/>
    <lineage>
        <taxon>Eukaryota</taxon>
        <taxon>Metazoa</taxon>
        <taxon>Ecdysozoa</taxon>
        <taxon>Arthropoda</taxon>
        <taxon>Chelicerata</taxon>
        <taxon>Arachnida</taxon>
        <taxon>Araneae</taxon>
        <taxon>Araneomorphae</taxon>
        <taxon>Entelegynae</taxon>
        <taxon>Araneoidea</taxon>
        <taxon>Araneidae</taxon>
        <taxon>Araneus</taxon>
    </lineage>
</organism>
<feature type="region of interest" description="Disordered" evidence="1">
    <location>
        <begin position="38"/>
        <end position="64"/>
    </location>
</feature>
<sequence length="285" mass="31866">MTRTTPELAPPLQTFAPHQRDDVRPLRMILLATGPIHDRSSVESGFEPGTLPPPSRDLTTKPSRPFYKPSETNLKTKKYLQRKHPTVLQCPPGRLFIRPMVNESPFVANCNDDDPLINLAPQNQGHLHTPSLALLKTRHISSEELFQSDIFFIKFITVSLTENEQGRYQSNPRSDTEYPILLVCIIFVYLIQNIKLIQYHPTLLCSSRNLVAPVELVTSSAFSRASEISGFVLVEGLTSLHLTSIGCSNCSFSPTLSEKDSVSRRFTSECKVSASRLLCISPSKT</sequence>
<dbReference type="EMBL" id="BGPR01120060">
    <property type="protein sequence ID" value="GBN17550.1"/>
    <property type="molecule type" value="Genomic_DNA"/>
</dbReference>
<name>A0A4Y2LTX7_ARAVE</name>
<dbReference type="AlphaFoldDB" id="A0A4Y2LTX7"/>
<accession>A0A4Y2LTX7</accession>
<comment type="caution">
    <text evidence="2">The sequence shown here is derived from an EMBL/GenBank/DDBJ whole genome shotgun (WGS) entry which is preliminary data.</text>
</comment>
<keyword evidence="3" id="KW-1185">Reference proteome</keyword>
<dbReference type="Proteomes" id="UP000499080">
    <property type="component" value="Unassembled WGS sequence"/>
</dbReference>